<protein>
    <submittedName>
        <fullName evidence="1">Uncharacterized protein</fullName>
    </submittedName>
</protein>
<organism evidence="1 2">
    <name type="scientific">Clostridium tagluense</name>
    <dbReference type="NCBI Taxonomy" id="360422"/>
    <lineage>
        <taxon>Bacteria</taxon>
        <taxon>Bacillati</taxon>
        <taxon>Bacillota</taxon>
        <taxon>Clostridia</taxon>
        <taxon>Eubacteriales</taxon>
        <taxon>Clostridiaceae</taxon>
        <taxon>Clostridium</taxon>
    </lineage>
</organism>
<accession>A0A401ULN0</accession>
<gene>
    <name evidence="1" type="ORF">Ctaglu_20580</name>
</gene>
<dbReference type="AlphaFoldDB" id="A0A401ULN0"/>
<evidence type="ECO:0000313" key="1">
    <source>
        <dbReference type="EMBL" id="GCD10435.1"/>
    </source>
</evidence>
<comment type="caution">
    <text evidence="1">The sequence shown here is derived from an EMBL/GenBank/DDBJ whole genome shotgun (WGS) entry which is preliminary data.</text>
</comment>
<evidence type="ECO:0000313" key="2">
    <source>
        <dbReference type="Proteomes" id="UP000287872"/>
    </source>
</evidence>
<name>A0A401ULN0_9CLOT</name>
<dbReference type="Proteomes" id="UP000287872">
    <property type="component" value="Unassembled WGS sequence"/>
</dbReference>
<proteinExistence type="predicted"/>
<dbReference type="EMBL" id="BHYK01000010">
    <property type="protein sequence ID" value="GCD10435.1"/>
    <property type="molecule type" value="Genomic_DNA"/>
</dbReference>
<dbReference type="OrthoDB" id="2078600at2"/>
<sequence length="332" mass="37407">MANELVKLCMDTYKGNVDKYSVNQGSDVIRKAFVDICGTDKLDFKTFRKHKTEVFEILEEVVDQLIVDGWGQNTFFDQFVETKDLAFGDKNEFYVEDKSLLLVSKFSGGHWNLKRQRMAEGNSFSVTTSWYGVKIYENFMRFLAGKVDWSAFINKIADSITNQVKQETYTAFMGATAYLPSQFKGSGTFEKDTFLEKCEHVSASCGNAPVLIAGTKTALGKLTGGVDTSWISEKMKDERNVNGIVQSWEGYKVLVIEQVHKANTFDFAIDAKKLLILPANVKPVKMVNEGESLINEVSDGTRNMDGSMEYMFQKKMGTSVIFNVMYGSWDLA</sequence>
<keyword evidence="2" id="KW-1185">Reference proteome</keyword>
<reference evidence="1 2" key="1">
    <citation type="submission" date="2018-11" db="EMBL/GenBank/DDBJ databases">
        <title>Genome sequencing and assembly of Clostridium tagluense strain A121.</title>
        <authorList>
            <person name="Murakami T."/>
            <person name="Segawa T."/>
            <person name="Shcherbakova V.A."/>
            <person name="Mori H."/>
            <person name="Yoshimura Y."/>
        </authorList>
    </citation>
    <scope>NUCLEOTIDE SEQUENCE [LARGE SCALE GENOMIC DNA]</scope>
    <source>
        <strain evidence="1 2">A121</strain>
    </source>
</reference>
<dbReference type="RefSeq" id="WP_125001068.1">
    <property type="nucleotide sequence ID" value="NZ_BHYK01000010.1"/>
</dbReference>